<reference evidence="2 3" key="1">
    <citation type="submission" date="2019-04" db="EMBL/GenBank/DDBJ databases">
        <title>Niastella caeni sp. nov., isolated from activated sludge.</title>
        <authorList>
            <person name="Sheng M."/>
        </authorList>
    </citation>
    <scope>NUCLEOTIDE SEQUENCE [LARGE SCALE GENOMIC DNA]</scope>
    <source>
        <strain evidence="2 3">HX-2-15</strain>
    </source>
</reference>
<accession>A0A4S8I143</accession>
<dbReference type="RefSeq" id="WP_136576366.1">
    <property type="nucleotide sequence ID" value="NZ_STFF01000001.1"/>
</dbReference>
<keyword evidence="3" id="KW-1185">Reference proteome</keyword>
<sequence>MNKVSSWVQQHKVLSTILALVFVSYLWYDMPFKATDPASPYFIESLFRMRDYGSASGVGQLRDNVLPKLFPVGTPKDYVDLMLVDRGGAHIIDITQYNIGGYIYSYKPVQLTFTPDDLNIRIYYDKNMKVEAVNFYGRTVVGKGYKPKKVSETLKTEGQSP</sequence>
<dbReference type="EMBL" id="STFF01000001">
    <property type="protein sequence ID" value="THU41878.1"/>
    <property type="molecule type" value="Genomic_DNA"/>
</dbReference>
<keyword evidence="1" id="KW-1133">Transmembrane helix</keyword>
<proteinExistence type="predicted"/>
<feature type="transmembrane region" description="Helical" evidence="1">
    <location>
        <begin position="12"/>
        <end position="28"/>
    </location>
</feature>
<gene>
    <name evidence="2" type="ORF">FAM09_07195</name>
</gene>
<evidence type="ECO:0000313" key="3">
    <source>
        <dbReference type="Proteomes" id="UP000306918"/>
    </source>
</evidence>
<evidence type="ECO:0000313" key="2">
    <source>
        <dbReference type="EMBL" id="THU41878.1"/>
    </source>
</evidence>
<keyword evidence="1" id="KW-0472">Membrane</keyword>
<dbReference type="AlphaFoldDB" id="A0A4S8I143"/>
<name>A0A4S8I143_9BACT</name>
<comment type="caution">
    <text evidence="2">The sequence shown here is derived from an EMBL/GenBank/DDBJ whole genome shotgun (WGS) entry which is preliminary data.</text>
</comment>
<keyword evidence="1" id="KW-0812">Transmembrane</keyword>
<evidence type="ECO:0000256" key="1">
    <source>
        <dbReference type="SAM" id="Phobius"/>
    </source>
</evidence>
<organism evidence="2 3">
    <name type="scientific">Niastella caeni</name>
    <dbReference type="NCBI Taxonomy" id="2569763"/>
    <lineage>
        <taxon>Bacteria</taxon>
        <taxon>Pseudomonadati</taxon>
        <taxon>Bacteroidota</taxon>
        <taxon>Chitinophagia</taxon>
        <taxon>Chitinophagales</taxon>
        <taxon>Chitinophagaceae</taxon>
        <taxon>Niastella</taxon>
    </lineage>
</organism>
<dbReference type="Proteomes" id="UP000306918">
    <property type="component" value="Unassembled WGS sequence"/>
</dbReference>
<protein>
    <submittedName>
        <fullName evidence="2">Uncharacterized protein</fullName>
    </submittedName>
</protein>